<dbReference type="InterPro" id="IPR038718">
    <property type="entry name" value="SNF2-like_sf"/>
</dbReference>
<dbReference type="PROSITE" id="PS51192">
    <property type="entry name" value="HELICASE_ATP_BIND_1"/>
    <property type="match status" value="1"/>
</dbReference>
<keyword evidence="3" id="KW-1185">Reference proteome</keyword>
<dbReference type="InterPro" id="IPR014001">
    <property type="entry name" value="Helicase_ATP-bd"/>
</dbReference>
<gene>
    <name evidence="2" type="primary">SMARCA2_1</name>
    <name evidence="2" type="ORF">FOZ63_009295</name>
</gene>
<reference evidence="2 3" key="1">
    <citation type="submission" date="2020-04" db="EMBL/GenBank/DDBJ databases">
        <title>Perkinsus olseni comparative genomics.</title>
        <authorList>
            <person name="Bogema D.R."/>
        </authorList>
    </citation>
    <scope>NUCLEOTIDE SEQUENCE [LARGE SCALE GENOMIC DNA]</scope>
    <source>
        <strain evidence="2 3">ATCC PRA-207</strain>
    </source>
</reference>
<feature type="domain" description="Helicase ATP-binding" evidence="1">
    <location>
        <begin position="188"/>
        <end position="340"/>
    </location>
</feature>
<dbReference type="InterPro" id="IPR000330">
    <property type="entry name" value="SNF2_N"/>
</dbReference>
<dbReference type="InterPro" id="IPR027417">
    <property type="entry name" value="P-loop_NTPase"/>
</dbReference>
<dbReference type="Proteomes" id="UP000553632">
    <property type="component" value="Unassembled WGS sequence"/>
</dbReference>
<accession>A0A7J6QV50</accession>
<organism evidence="2 3">
    <name type="scientific">Perkinsus olseni</name>
    <name type="common">Perkinsus atlanticus</name>
    <dbReference type="NCBI Taxonomy" id="32597"/>
    <lineage>
        <taxon>Eukaryota</taxon>
        <taxon>Sar</taxon>
        <taxon>Alveolata</taxon>
        <taxon>Perkinsozoa</taxon>
        <taxon>Perkinsea</taxon>
        <taxon>Perkinsida</taxon>
        <taxon>Perkinsidae</taxon>
        <taxon>Perkinsus</taxon>
    </lineage>
</organism>
<feature type="non-terminal residue" evidence="2">
    <location>
        <position position="1"/>
    </location>
</feature>
<evidence type="ECO:0000313" key="2">
    <source>
        <dbReference type="EMBL" id="KAF4712325.1"/>
    </source>
</evidence>
<name>A0A7J6QV50_PEROL</name>
<dbReference type="SUPFAM" id="SSF52540">
    <property type="entry name" value="P-loop containing nucleoside triphosphate hydrolases"/>
    <property type="match status" value="1"/>
</dbReference>
<evidence type="ECO:0000259" key="1">
    <source>
        <dbReference type="PROSITE" id="PS51192"/>
    </source>
</evidence>
<sequence>DYIKWLPSGAEQLRSLGKLTSKVNFTRETREAVAERVYKSVVVPTVAEHGNALRQRWQWEREVTAKLAAECKQVTQLIHKAQEDWERKQEQKRLKLLRENNYAEYVNMIKASKNKKLVELLEQTDKFLSELGDAVKDNKEDGCSRVTGVVDYHDALHQLREDTVEQPSNLAHGCTLLPHQLQGLRWLRSLKLNKLNGILADEMGLGKTIQVIALIASLLEDEATSNSDSPDSRYLIVVPLSTLPNWKAEFKKWLPSARVVVMRGDLTTRRQIARVLQGRQEAGTDVGYEVCLTTPEILIRETRTLSKVDWMYVIIDEGHKIKNHLSRFHIAVSAVPARHR</sequence>
<protein>
    <submittedName>
        <fullName evidence="2">Putative global transcription activator SNF2L2</fullName>
    </submittedName>
</protein>
<dbReference type="Pfam" id="PF00176">
    <property type="entry name" value="SNF2-rel_dom"/>
    <property type="match status" value="1"/>
</dbReference>
<dbReference type="PANTHER" id="PTHR10799">
    <property type="entry name" value="SNF2/RAD54 HELICASE FAMILY"/>
    <property type="match status" value="1"/>
</dbReference>
<dbReference type="Gene3D" id="3.40.50.10810">
    <property type="entry name" value="Tandem AAA-ATPase domain"/>
    <property type="match status" value="1"/>
</dbReference>
<dbReference type="GO" id="GO:0005524">
    <property type="term" value="F:ATP binding"/>
    <property type="evidence" value="ECO:0007669"/>
    <property type="project" value="InterPro"/>
</dbReference>
<proteinExistence type="predicted"/>
<dbReference type="AlphaFoldDB" id="A0A7J6QV50"/>
<dbReference type="SMART" id="SM00487">
    <property type="entry name" value="DEXDc"/>
    <property type="match status" value="1"/>
</dbReference>
<comment type="caution">
    <text evidence="2">The sequence shown here is derived from an EMBL/GenBank/DDBJ whole genome shotgun (WGS) entry which is preliminary data.</text>
</comment>
<dbReference type="EMBL" id="JABANO010030172">
    <property type="protein sequence ID" value="KAF4712325.1"/>
    <property type="molecule type" value="Genomic_DNA"/>
</dbReference>
<evidence type="ECO:0000313" key="3">
    <source>
        <dbReference type="Proteomes" id="UP000553632"/>
    </source>
</evidence>